<evidence type="ECO:0000313" key="2">
    <source>
        <dbReference type="EMBL" id="OJD09506.1"/>
    </source>
</evidence>
<reference evidence="2 3" key="1">
    <citation type="submission" date="2015-07" db="EMBL/GenBank/DDBJ databases">
        <title>Emmonsia species relationships and genome sequence.</title>
        <authorList>
            <consortium name="The Broad Institute Genomics Platform"/>
            <person name="Cuomo C.A."/>
            <person name="Munoz J.F."/>
            <person name="Imamovic A."/>
            <person name="Priest M.E."/>
            <person name="Young S."/>
            <person name="Clay O.K."/>
            <person name="McEwen J.G."/>
        </authorList>
    </citation>
    <scope>NUCLEOTIDE SEQUENCE [LARGE SCALE GENOMIC DNA]</scope>
    <source>
        <strain evidence="2 3">UAMH 9510</strain>
    </source>
</reference>
<dbReference type="Proteomes" id="UP000182235">
    <property type="component" value="Unassembled WGS sequence"/>
</dbReference>
<sequence length="159" mass="18094">MAVSECQEELNNAIIHHQRRVEAAENNLGTSGNTKYTAPFTVSEIDEYATETRVRRNGYAQIITNDHQQHRTYRQEHNIFHQQRVDAPKSHPPNLKKRQTYSPSTERNVCPLSTYAPWMESGLGPSTFLPDNSLRNRSVGSTRQRHGVEGTDTTETATE</sequence>
<gene>
    <name evidence="2" type="ORF">AJ78_09047</name>
</gene>
<keyword evidence="3" id="KW-1185">Reference proteome</keyword>
<feature type="region of interest" description="Disordered" evidence="1">
    <location>
        <begin position="121"/>
        <end position="159"/>
    </location>
</feature>
<accession>A0A1J9P0Y8</accession>
<feature type="compositionally biased region" description="Polar residues" evidence="1">
    <location>
        <begin position="129"/>
        <end position="142"/>
    </location>
</feature>
<feature type="region of interest" description="Disordered" evidence="1">
    <location>
        <begin position="84"/>
        <end position="108"/>
    </location>
</feature>
<name>A0A1J9P0Y8_9EURO</name>
<comment type="caution">
    <text evidence="2">The sequence shown here is derived from an EMBL/GenBank/DDBJ whole genome shotgun (WGS) entry which is preliminary data.</text>
</comment>
<dbReference type="AlphaFoldDB" id="A0A1J9P0Y8"/>
<dbReference type="OrthoDB" id="10273769at2759"/>
<protein>
    <submittedName>
        <fullName evidence="2">Uncharacterized protein</fullName>
    </submittedName>
</protein>
<organism evidence="2 3">
    <name type="scientific">Emergomyces pasteurianus Ep9510</name>
    <dbReference type="NCBI Taxonomy" id="1447872"/>
    <lineage>
        <taxon>Eukaryota</taxon>
        <taxon>Fungi</taxon>
        <taxon>Dikarya</taxon>
        <taxon>Ascomycota</taxon>
        <taxon>Pezizomycotina</taxon>
        <taxon>Eurotiomycetes</taxon>
        <taxon>Eurotiomycetidae</taxon>
        <taxon>Onygenales</taxon>
        <taxon>Ajellomycetaceae</taxon>
        <taxon>Emergomyces</taxon>
    </lineage>
</organism>
<evidence type="ECO:0000256" key="1">
    <source>
        <dbReference type="SAM" id="MobiDB-lite"/>
    </source>
</evidence>
<dbReference type="EMBL" id="LGRN01001400">
    <property type="protein sequence ID" value="OJD09506.1"/>
    <property type="molecule type" value="Genomic_DNA"/>
</dbReference>
<proteinExistence type="predicted"/>
<evidence type="ECO:0000313" key="3">
    <source>
        <dbReference type="Proteomes" id="UP000182235"/>
    </source>
</evidence>